<comment type="cofactor">
    <cofactor evidence="7">
        <name>Zn(2+)</name>
        <dbReference type="ChEBI" id="CHEBI:29105"/>
    </cofactor>
    <text evidence="7">Binds 1 zinc ion per subunit.</text>
</comment>
<evidence type="ECO:0000313" key="9">
    <source>
        <dbReference type="EMBL" id="KAK3900562.1"/>
    </source>
</evidence>
<accession>A0AAN6MGP6</accession>
<evidence type="ECO:0000256" key="2">
    <source>
        <dbReference type="ARBA" id="ARBA00012925"/>
    </source>
</evidence>
<evidence type="ECO:0000256" key="3">
    <source>
        <dbReference type="ARBA" id="ARBA00022723"/>
    </source>
</evidence>
<evidence type="ECO:0000256" key="6">
    <source>
        <dbReference type="ARBA" id="ARBA00048348"/>
    </source>
</evidence>
<keyword evidence="3 7" id="KW-0479">Metal-binding</keyword>
<keyword evidence="4 7" id="KW-0862">Zinc</keyword>
<dbReference type="GO" id="GO:0004089">
    <property type="term" value="F:carbonate dehydratase activity"/>
    <property type="evidence" value="ECO:0007669"/>
    <property type="project" value="UniProtKB-UniRule"/>
</dbReference>
<feature type="binding site" evidence="7">
    <location>
        <position position="30"/>
    </location>
    <ligand>
        <name>Zn(2+)</name>
        <dbReference type="ChEBI" id="CHEBI:29105"/>
    </ligand>
</feature>
<dbReference type="PANTHER" id="PTHR11002:SF76">
    <property type="entry name" value="CARBONIC ANHYDRASE"/>
    <property type="match status" value="1"/>
</dbReference>
<evidence type="ECO:0000313" key="10">
    <source>
        <dbReference type="Proteomes" id="UP001303889"/>
    </source>
</evidence>
<name>A0AAN6MGP6_9PEZI</name>
<dbReference type="Proteomes" id="UP001303889">
    <property type="component" value="Unassembled WGS sequence"/>
</dbReference>
<proteinExistence type="inferred from homology"/>
<protein>
    <recommendedName>
        <fullName evidence="2 8">Carbonic anhydrase</fullName>
        <ecNumber evidence="2 8">4.2.1.1</ecNumber>
    </recommendedName>
    <alternativeName>
        <fullName evidence="8">Carbonate dehydratase</fullName>
    </alternativeName>
</protein>
<dbReference type="GO" id="GO:0005737">
    <property type="term" value="C:cytoplasm"/>
    <property type="evidence" value="ECO:0007669"/>
    <property type="project" value="TreeGrafter"/>
</dbReference>
<dbReference type="GO" id="GO:0034599">
    <property type="term" value="P:cellular response to oxidative stress"/>
    <property type="evidence" value="ECO:0007669"/>
    <property type="project" value="TreeGrafter"/>
</dbReference>
<comment type="function">
    <text evidence="8">Reversible hydration of carbon dioxide.</text>
</comment>
<dbReference type="GO" id="GO:0008270">
    <property type="term" value="F:zinc ion binding"/>
    <property type="evidence" value="ECO:0007669"/>
    <property type="project" value="UniProtKB-UniRule"/>
</dbReference>
<evidence type="ECO:0000256" key="1">
    <source>
        <dbReference type="ARBA" id="ARBA00006217"/>
    </source>
</evidence>
<dbReference type="InterPro" id="IPR001765">
    <property type="entry name" value="Carbonic_anhydrase"/>
</dbReference>
<keyword evidence="5 8" id="KW-0456">Lyase</keyword>
<evidence type="ECO:0000256" key="5">
    <source>
        <dbReference type="ARBA" id="ARBA00023239"/>
    </source>
</evidence>
<evidence type="ECO:0000256" key="4">
    <source>
        <dbReference type="ARBA" id="ARBA00022833"/>
    </source>
</evidence>
<dbReference type="Pfam" id="PF00484">
    <property type="entry name" value="Pro_CA"/>
    <property type="match status" value="1"/>
</dbReference>
<evidence type="ECO:0000256" key="7">
    <source>
        <dbReference type="PIRSR" id="PIRSR601765-1"/>
    </source>
</evidence>
<dbReference type="InterPro" id="IPR036874">
    <property type="entry name" value="Carbonic_anhydrase_sf"/>
</dbReference>
<feature type="binding site" evidence="7">
    <location>
        <position position="87"/>
    </location>
    <ligand>
        <name>Zn(2+)</name>
        <dbReference type="ChEBI" id="CHEBI:29105"/>
    </ligand>
</feature>
<organism evidence="9 10">
    <name type="scientific">Staphylotrichum tortipilum</name>
    <dbReference type="NCBI Taxonomy" id="2831512"/>
    <lineage>
        <taxon>Eukaryota</taxon>
        <taxon>Fungi</taxon>
        <taxon>Dikarya</taxon>
        <taxon>Ascomycota</taxon>
        <taxon>Pezizomycotina</taxon>
        <taxon>Sordariomycetes</taxon>
        <taxon>Sordariomycetidae</taxon>
        <taxon>Sordariales</taxon>
        <taxon>Chaetomiaceae</taxon>
        <taxon>Staphylotrichum</taxon>
    </lineage>
</organism>
<comment type="catalytic activity">
    <reaction evidence="6 8">
        <text>hydrogencarbonate + H(+) = CO2 + H2O</text>
        <dbReference type="Rhea" id="RHEA:10748"/>
        <dbReference type="ChEBI" id="CHEBI:15377"/>
        <dbReference type="ChEBI" id="CHEBI:15378"/>
        <dbReference type="ChEBI" id="CHEBI:16526"/>
        <dbReference type="ChEBI" id="CHEBI:17544"/>
        <dbReference type="EC" id="4.2.1.1"/>
    </reaction>
</comment>
<dbReference type="EMBL" id="MU855659">
    <property type="protein sequence ID" value="KAK3900562.1"/>
    <property type="molecule type" value="Genomic_DNA"/>
</dbReference>
<evidence type="ECO:0000256" key="8">
    <source>
        <dbReference type="RuleBase" id="RU003956"/>
    </source>
</evidence>
<sequence length="182" mass="20565">MPYSLVPLIRDFIPSLGEPRQQVLWVGCSDSDFEETTTLDLLPDEIITLRNIGNMFLESGLTCLSMVQYAINVLQVQHIIVCGHYGCNLVRASSNAGLGDPWRSKLNTVRYACENKLDDLPEEQRDGRFVELNVLAQMLFLRSYPEVASAVENRDLKIHGVVYDRSRKGAVRLVADLERHDS</sequence>
<dbReference type="SUPFAM" id="SSF53056">
    <property type="entry name" value="beta-carbonic anhydrase, cab"/>
    <property type="match status" value="1"/>
</dbReference>
<dbReference type="Gene3D" id="3.40.1050.10">
    <property type="entry name" value="Carbonic anhydrase"/>
    <property type="match status" value="1"/>
</dbReference>
<gene>
    <name evidence="9" type="ORF">C8A05DRAFT_35796</name>
</gene>
<comment type="similarity">
    <text evidence="1 8">Belongs to the beta-class carbonic anhydrase family.</text>
</comment>
<comment type="caution">
    <text evidence="9">The sequence shown here is derived from an EMBL/GenBank/DDBJ whole genome shotgun (WGS) entry which is preliminary data.</text>
</comment>
<dbReference type="GO" id="GO:0071244">
    <property type="term" value="P:cellular response to carbon dioxide"/>
    <property type="evidence" value="ECO:0007669"/>
    <property type="project" value="TreeGrafter"/>
</dbReference>
<reference evidence="9" key="2">
    <citation type="submission" date="2023-05" db="EMBL/GenBank/DDBJ databases">
        <authorList>
            <consortium name="Lawrence Berkeley National Laboratory"/>
            <person name="Steindorff A."/>
            <person name="Hensen N."/>
            <person name="Bonometti L."/>
            <person name="Westerberg I."/>
            <person name="Brannstrom I.O."/>
            <person name="Guillou S."/>
            <person name="Cros-Aarteil S."/>
            <person name="Calhoun S."/>
            <person name="Haridas S."/>
            <person name="Kuo A."/>
            <person name="Mondo S."/>
            <person name="Pangilinan J."/>
            <person name="Riley R."/>
            <person name="Labutti K."/>
            <person name="Andreopoulos B."/>
            <person name="Lipzen A."/>
            <person name="Chen C."/>
            <person name="Yanf M."/>
            <person name="Daum C."/>
            <person name="Ng V."/>
            <person name="Clum A."/>
            <person name="Ohm R."/>
            <person name="Martin F."/>
            <person name="Silar P."/>
            <person name="Natvig D."/>
            <person name="Lalanne C."/>
            <person name="Gautier V."/>
            <person name="Ament-Velasquez S.L."/>
            <person name="Kruys A."/>
            <person name="Hutchinson M.I."/>
            <person name="Powell A.J."/>
            <person name="Barry K."/>
            <person name="Miller A.N."/>
            <person name="Grigoriev I.V."/>
            <person name="Debuchy R."/>
            <person name="Gladieux P."/>
            <person name="Thoren M.H."/>
            <person name="Johannesson H."/>
        </authorList>
    </citation>
    <scope>NUCLEOTIDE SEQUENCE</scope>
    <source>
        <strain evidence="9">CBS 103.79</strain>
    </source>
</reference>
<dbReference type="PANTHER" id="PTHR11002">
    <property type="entry name" value="CARBONIC ANHYDRASE"/>
    <property type="match status" value="1"/>
</dbReference>
<dbReference type="AlphaFoldDB" id="A0AAN6MGP6"/>
<dbReference type="SMART" id="SM00947">
    <property type="entry name" value="Pro_CA"/>
    <property type="match status" value="1"/>
</dbReference>
<reference evidence="9" key="1">
    <citation type="journal article" date="2023" name="Mol. Phylogenet. Evol.">
        <title>Genome-scale phylogeny and comparative genomics of the fungal order Sordariales.</title>
        <authorList>
            <person name="Hensen N."/>
            <person name="Bonometti L."/>
            <person name="Westerberg I."/>
            <person name="Brannstrom I.O."/>
            <person name="Guillou S."/>
            <person name="Cros-Aarteil S."/>
            <person name="Calhoun S."/>
            <person name="Haridas S."/>
            <person name="Kuo A."/>
            <person name="Mondo S."/>
            <person name="Pangilinan J."/>
            <person name="Riley R."/>
            <person name="LaButti K."/>
            <person name="Andreopoulos B."/>
            <person name="Lipzen A."/>
            <person name="Chen C."/>
            <person name="Yan M."/>
            <person name="Daum C."/>
            <person name="Ng V."/>
            <person name="Clum A."/>
            <person name="Steindorff A."/>
            <person name="Ohm R.A."/>
            <person name="Martin F."/>
            <person name="Silar P."/>
            <person name="Natvig D.O."/>
            <person name="Lalanne C."/>
            <person name="Gautier V."/>
            <person name="Ament-Velasquez S.L."/>
            <person name="Kruys A."/>
            <person name="Hutchinson M.I."/>
            <person name="Powell A.J."/>
            <person name="Barry K."/>
            <person name="Miller A.N."/>
            <person name="Grigoriev I.V."/>
            <person name="Debuchy R."/>
            <person name="Gladieux P."/>
            <person name="Hiltunen Thoren M."/>
            <person name="Johannesson H."/>
        </authorList>
    </citation>
    <scope>NUCLEOTIDE SEQUENCE</scope>
    <source>
        <strain evidence="9">CBS 103.79</strain>
    </source>
</reference>
<keyword evidence="10" id="KW-1185">Reference proteome</keyword>
<feature type="binding site" evidence="7">
    <location>
        <position position="28"/>
    </location>
    <ligand>
        <name>Zn(2+)</name>
        <dbReference type="ChEBI" id="CHEBI:29105"/>
    </ligand>
</feature>
<dbReference type="EC" id="4.2.1.1" evidence="2 8"/>
<feature type="binding site" evidence="7">
    <location>
        <position position="84"/>
    </location>
    <ligand>
        <name>Zn(2+)</name>
        <dbReference type="ChEBI" id="CHEBI:29105"/>
    </ligand>
</feature>